<reference evidence="2 3" key="1">
    <citation type="submission" date="2019-12" db="EMBL/GenBank/DDBJ databases">
        <title>Genomic-based taxomic classification of the family Erythrobacteraceae.</title>
        <authorList>
            <person name="Xu L."/>
        </authorList>
    </citation>
    <scope>NUCLEOTIDE SEQUENCE [LARGE SCALE GENOMIC DNA]</scope>
    <source>
        <strain evidence="2 3">KCTC 42453</strain>
    </source>
</reference>
<proteinExistence type="predicted"/>
<sequence length="45" mass="5324">MNEMQKLQYRIKILETNVDELQQQINEEANKGGRPARQIKRPKAD</sequence>
<evidence type="ECO:0000256" key="1">
    <source>
        <dbReference type="SAM" id="MobiDB-lite"/>
    </source>
</evidence>
<dbReference type="EMBL" id="WTYL01000002">
    <property type="protein sequence ID" value="MXP44576.1"/>
    <property type="molecule type" value="Genomic_DNA"/>
</dbReference>
<gene>
    <name evidence="2" type="ORF">GRI65_08910</name>
</gene>
<organism evidence="2 3">
    <name type="scientific">Allopontixanthobacter sediminis</name>
    <dbReference type="NCBI Taxonomy" id="1689985"/>
    <lineage>
        <taxon>Bacteria</taxon>
        <taxon>Pseudomonadati</taxon>
        <taxon>Pseudomonadota</taxon>
        <taxon>Alphaproteobacteria</taxon>
        <taxon>Sphingomonadales</taxon>
        <taxon>Erythrobacteraceae</taxon>
        <taxon>Allopontixanthobacter</taxon>
    </lineage>
</organism>
<name>A0A845B316_9SPHN</name>
<feature type="region of interest" description="Disordered" evidence="1">
    <location>
        <begin position="26"/>
        <end position="45"/>
    </location>
</feature>
<keyword evidence="3" id="KW-1185">Reference proteome</keyword>
<dbReference type="AlphaFoldDB" id="A0A845B316"/>
<accession>A0A845B316</accession>
<evidence type="ECO:0000313" key="2">
    <source>
        <dbReference type="EMBL" id="MXP44576.1"/>
    </source>
</evidence>
<evidence type="ECO:0000313" key="3">
    <source>
        <dbReference type="Proteomes" id="UP000431922"/>
    </source>
</evidence>
<protein>
    <submittedName>
        <fullName evidence="2">Uncharacterized protein</fullName>
    </submittedName>
</protein>
<dbReference type="Proteomes" id="UP000431922">
    <property type="component" value="Unassembled WGS sequence"/>
</dbReference>
<dbReference type="RefSeq" id="WP_160756154.1">
    <property type="nucleotide sequence ID" value="NZ_WTYL01000002.1"/>
</dbReference>
<comment type="caution">
    <text evidence="2">The sequence shown here is derived from an EMBL/GenBank/DDBJ whole genome shotgun (WGS) entry which is preliminary data.</text>
</comment>